<accession>A0A9W8LFG7</accession>
<dbReference type="Proteomes" id="UP001140217">
    <property type="component" value="Unassembled WGS sequence"/>
</dbReference>
<name>A0A9W8LFG7_9FUNG</name>
<keyword evidence="2" id="KW-1133">Transmembrane helix</keyword>
<dbReference type="EMBL" id="JANBUL010000318">
    <property type="protein sequence ID" value="KAJ2777009.1"/>
    <property type="molecule type" value="Genomic_DNA"/>
</dbReference>
<protein>
    <submittedName>
        <fullName evidence="3">Uncharacterized protein</fullName>
    </submittedName>
</protein>
<dbReference type="OrthoDB" id="5556572at2759"/>
<reference evidence="3" key="1">
    <citation type="submission" date="2022-07" db="EMBL/GenBank/DDBJ databases">
        <title>Phylogenomic reconstructions and comparative analyses of Kickxellomycotina fungi.</title>
        <authorList>
            <person name="Reynolds N.K."/>
            <person name="Stajich J.E."/>
            <person name="Barry K."/>
            <person name="Grigoriev I.V."/>
            <person name="Crous P."/>
            <person name="Smith M.E."/>
        </authorList>
    </citation>
    <scope>NUCLEOTIDE SEQUENCE</scope>
    <source>
        <strain evidence="3">NBRC 105414</strain>
    </source>
</reference>
<keyword evidence="4" id="KW-1185">Reference proteome</keyword>
<sequence length="146" mass="14110">MAAQVSSAPWLRSSSSSGGGGSKAAGSEAAAAADASRQTLALRLAGLAAAVYLARFMLGLLKYVVDAALLLLVACCVAAAAGPGLKNDTVSQLLARLEAAVDPLFAALADRGAGAVSGPARSIATYLGLGSARADAGSSPSSSSSS</sequence>
<keyword evidence="2" id="KW-0812">Transmembrane</keyword>
<feature type="transmembrane region" description="Helical" evidence="2">
    <location>
        <begin position="40"/>
        <end position="61"/>
    </location>
</feature>
<organism evidence="3 4">
    <name type="scientific">Coemansia javaensis</name>
    <dbReference type="NCBI Taxonomy" id="2761396"/>
    <lineage>
        <taxon>Eukaryota</taxon>
        <taxon>Fungi</taxon>
        <taxon>Fungi incertae sedis</taxon>
        <taxon>Zoopagomycota</taxon>
        <taxon>Kickxellomycotina</taxon>
        <taxon>Kickxellomycetes</taxon>
        <taxon>Kickxellales</taxon>
        <taxon>Kickxellaceae</taxon>
        <taxon>Coemansia</taxon>
    </lineage>
</organism>
<evidence type="ECO:0000313" key="4">
    <source>
        <dbReference type="Proteomes" id="UP001140217"/>
    </source>
</evidence>
<evidence type="ECO:0000256" key="2">
    <source>
        <dbReference type="SAM" id="Phobius"/>
    </source>
</evidence>
<gene>
    <name evidence="3" type="ORF">H4R18_005375</name>
</gene>
<proteinExistence type="predicted"/>
<feature type="compositionally biased region" description="Low complexity" evidence="1">
    <location>
        <begin position="1"/>
        <end position="16"/>
    </location>
</feature>
<comment type="caution">
    <text evidence="3">The sequence shown here is derived from an EMBL/GenBank/DDBJ whole genome shotgun (WGS) entry which is preliminary data.</text>
</comment>
<evidence type="ECO:0000313" key="3">
    <source>
        <dbReference type="EMBL" id="KAJ2777009.1"/>
    </source>
</evidence>
<feature type="region of interest" description="Disordered" evidence="1">
    <location>
        <begin position="1"/>
        <end position="22"/>
    </location>
</feature>
<keyword evidence="2" id="KW-0472">Membrane</keyword>
<feature type="transmembrane region" description="Helical" evidence="2">
    <location>
        <begin position="67"/>
        <end position="85"/>
    </location>
</feature>
<dbReference type="AlphaFoldDB" id="A0A9W8LFG7"/>
<evidence type="ECO:0000256" key="1">
    <source>
        <dbReference type="SAM" id="MobiDB-lite"/>
    </source>
</evidence>